<evidence type="ECO:0000313" key="2">
    <source>
        <dbReference type="Proteomes" id="UP000326565"/>
    </source>
</evidence>
<sequence length="316" mass="34178">MARQLCREWLLIRRSQSRFLSSHQRKAASSFSIYYIESLLPITASLLSSCSLSKHPFAPPIHLLKTSYSFDIMKVPFVLLASLCANSAFAAALPADQVSADKAVLLLRDGTTKTVDKKGLAFHLNGVALEPPTDEFPRSIKSDGFSGLSGLQKRAGAQIVIPLPDQEFLGWDIAMSPITHANEADATVAIASGQTVANSVTVGASISGLIDKWLTIGASINYAETTTNTLTGTATMTIPKDKWGAIVSNPLTHRRRGYVFSGTPGKGQFDYWQADSFDRKSVAYQNAKLDWVQGVITTCLGNSYPLKMCNGDGELK</sequence>
<gene>
    <name evidence="1" type="ORF">BDV29DRAFT_180663</name>
</gene>
<dbReference type="Proteomes" id="UP000326565">
    <property type="component" value="Unassembled WGS sequence"/>
</dbReference>
<evidence type="ECO:0000313" key="1">
    <source>
        <dbReference type="EMBL" id="KAB8070598.1"/>
    </source>
</evidence>
<keyword evidence="2" id="KW-1185">Reference proteome</keyword>
<proteinExistence type="predicted"/>
<reference evidence="1 2" key="1">
    <citation type="submission" date="2019-04" db="EMBL/GenBank/DDBJ databases">
        <title>Friends and foes A comparative genomics study of 23 Aspergillus species from section Flavi.</title>
        <authorList>
            <consortium name="DOE Joint Genome Institute"/>
            <person name="Kjaerbolling I."/>
            <person name="Vesth T."/>
            <person name="Frisvad J.C."/>
            <person name="Nybo J.L."/>
            <person name="Theobald S."/>
            <person name="Kildgaard S."/>
            <person name="Isbrandt T."/>
            <person name="Kuo A."/>
            <person name="Sato A."/>
            <person name="Lyhne E.K."/>
            <person name="Kogle M.E."/>
            <person name="Wiebenga A."/>
            <person name="Kun R.S."/>
            <person name="Lubbers R.J."/>
            <person name="Makela M.R."/>
            <person name="Barry K."/>
            <person name="Chovatia M."/>
            <person name="Clum A."/>
            <person name="Daum C."/>
            <person name="Haridas S."/>
            <person name="He G."/>
            <person name="LaButti K."/>
            <person name="Lipzen A."/>
            <person name="Mondo S."/>
            <person name="Riley R."/>
            <person name="Salamov A."/>
            <person name="Simmons B.A."/>
            <person name="Magnuson J.K."/>
            <person name="Henrissat B."/>
            <person name="Mortensen U.H."/>
            <person name="Larsen T.O."/>
            <person name="Devries R.P."/>
            <person name="Grigoriev I.V."/>
            <person name="Machida M."/>
            <person name="Baker S.E."/>
            <person name="Andersen M.R."/>
        </authorList>
    </citation>
    <scope>NUCLEOTIDE SEQUENCE [LARGE SCALE GENOMIC DNA]</scope>
    <source>
        <strain evidence="1 2">CBS 151.66</strain>
    </source>
</reference>
<protein>
    <submittedName>
        <fullName evidence="1">Uncharacterized protein</fullName>
    </submittedName>
</protein>
<dbReference type="OrthoDB" id="4831122at2759"/>
<dbReference type="AlphaFoldDB" id="A0A5N5WPZ7"/>
<accession>A0A5N5WPZ7</accession>
<dbReference type="EMBL" id="ML732297">
    <property type="protein sequence ID" value="KAB8070598.1"/>
    <property type="molecule type" value="Genomic_DNA"/>
</dbReference>
<name>A0A5N5WPZ7_9EURO</name>
<organism evidence="1 2">
    <name type="scientific">Aspergillus leporis</name>
    <dbReference type="NCBI Taxonomy" id="41062"/>
    <lineage>
        <taxon>Eukaryota</taxon>
        <taxon>Fungi</taxon>
        <taxon>Dikarya</taxon>
        <taxon>Ascomycota</taxon>
        <taxon>Pezizomycotina</taxon>
        <taxon>Eurotiomycetes</taxon>
        <taxon>Eurotiomycetidae</taxon>
        <taxon>Eurotiales</taxon>
        <taxon>Aspergillaceae</taxon>
        <taxon>Aspergillus</taxon>
        <taxon>Aspergillus subgen. Circumdati</taxon>
    </lineage>
</organism>